<reference evidence="2" key="1">
    <citation type="journal article" date="2019" name="Int. J. Syst. Evol. Microbiol.">
        <title>The Global Catalogue of Microorganisms (GCM) 10K type strain sequencing project: providing services to taxonomists for standard genome sequencing and annotation.</title>
        <authorList>
            <consortium name="The Broad Institute Genomics Platform"/>
            <consortium name="The Broad Institute Genome Sequencing Center for Infectious Disease"/>
            <person name="Wu L."/>
            <person name="Ma J."/>
        </authorList>
    </citation>
    <scope>NUCLEOTIDE SEQUENCE [LARGE SCALE GENOMIC DNA]</scope>
    <source>
        <strain evidence="2">JCM 11136</strain>
    </source>
</reference>
<gene>
    <name evidence="1" type="ORF">GCM10009560_77120</name>
</gene>
<evidence type="ECO:0000313" key="1">
    <source>
        <dbReference type="EMBL" id="GAA0953873.1"/>
    </source>
</evidence>
<protein>
    <submittedName>
        <fullName evidence="1">Uncharacterized protein</fullName>
    </submittedName>
</protein>
<name>A0ABP4BRE3_9ACTN</name>
<dbReference type="Proteomes" id="UP001501578">
    <property type="component" value="Unassembled WGS sequence"/>
</dbReference>
<comment type="caution">
    <text evidence="1">The sequence shown here is derived from an EMBL/GenBank/DDBJ whole genome shotgun (WGS) entry which is preliminary data.</text>
</comment>
<proteinExistence type="predicted"/>
<evidence type="ECO:0000313" key="2">
    <source>
        <dbReference type="Proteomes" id="UP001501578"/>
    </source>
</evidence>
<accession>A0ABP4BRE3</accession>
<organism evidence="1 2">
    <name type="scientific">Nonomuraea longicatena</name>
    <dbReference type="NCBI Taxonomy" id="83682"/>
    <lineage>
        <taxon>Bacteria</taxon>
        <taxon>Bacillati</taxon>
        <taxon>Actinomycetota</taxon>
        <taxon>Actinomycetes</taxon>
        <taxon>Streptosporangiales</taxon>
        <taxon>Streptosporangiaceae</taxon>
        <taxon>Nonomuraea</taxon>
    </lineage>
</organism>
<keyword evidence="2" id="KW-1185">Reference proteome</keyword>
<sequence>MSVPTPAFVLTVPAVLCVIGIAAAGQFLAAPGPIRTLDGPPHVSPGRLSHPAAPRSWLPHQGLPSRQGTMDLAGCMEWLIEHVASY</sequence>
<dbReference type="RefSeq" id="WP_343955281.1">
    <property type="nucleotide sequence ID" value="NZ_BAAAHQ010000062.1"/>
</dbReference>
<dbReference type="EMBL" id="BAAAHQ010000062">
    <property type="protein sequence ID" value="GAA0953873.1"/>
    <property type="molecule type" value="Genomic_DNA"/>
</dbReference>